<gene>
    <name evidence="12" type="ORF">BWK59_13730</name>
</gene>
<dbReference type="RefSeq" id="WP_088394776.1">
    <property type="nucleotide sequence ID" value="NZ_MTCZ01000235.1"/>
</dbReference>
<evidence type="ECO:0000313" key="13">
    <source>
        <dbReference type="Proteomes" id="UP000197768"/>
    </source>
</evidence>
<comment type="subcellular location">
    <subcellularLocation>
        <location evidence="1">Cytoplasm</location>
    </subcellularLocation>
</comment>
<evidence type="ECO:0000256" key="2">
    <source>
        <dbReference type="ARBA" id="ARBA00022490"/>
    </source>
</evidence>
<dbReference type="InterPro" id="IPR010998">
    <property type="entry name" value="Integrase_recombinase_N"/>
</dbReference>
<dbReference type="PROSITE" id="PS51898">
    <property type="entry name" value="TYR_RECOMBINASE"/>
    <property type="match status" value="1"/>
</dbReference>
<keyword evidence="6 9" id="KW-0238">DNA-binding</keyword>
<feature type="domain" description="Core-binding (CB)" evidence="11">
    <location>
        <begin position="1"/>
        <end position="76"/>
    </location>
</feature>
<evidence type="ECO:0000256" key="8">
    <source>
        <dbReference type="ARBA" id="ARBA00023306"/>
    </source>
</evidence>
<evidence type="ECO:0000256" key="3">
    <source>
        <dbReference type="ARBA" id="ARBA00022618"/>
    </source>
</evidence>
<keyword evidence="5" id="KW-0229">DNA integration</keyword>
<evidence type="ECO:0000259" key="11">
    <source>
        <dbReference type="PROSITE" id="PS51900"/>
    </source>
</evidence>
<name>A0A246GFE3_9FLAO</name>
<evidence type="ECO:0000256" key="1">
    <source>
        <dbReference type="ARBA" id="ARBA00004496"/>
    </source>
</evidence>
<dbReference type="CDD" id="cd00397">
    <property type="entry name" value="DNA_BRE_C"/>
    <property type="match status" value="1"/>
</dbReference>
<dbReference type="Proteomes" id="UP000197768">
    <property type="component" value="Unassembled WGS sequence"/>
</dbReference>
<evidence type="ECO:0008006" key="14">
    <source>
        <dbReference type="Google" id="ProtNLM"/>
    </source>
</evidence>
<dbReference type="GO" id="GO:0007059">
    <property type="term" value="P:chromosome segregation"/>
    <property type="evidence" value="ECO:0007669"/>
    <property type="project" value="UniProtKB-KW"/>
</dbReference>
<feature type="domain" description="Tyr recombinase" evidence="10">
    <location>
        <begin position="90"/>
        <end position="294"/>
    </location>
</feature>
<protein>
    <recommendedName>
        <fullName evidence="14">Integrase</fullName>
    </recommendedName>
</protein>
<dbReference type="PROSITE" id="PS51900">
    <property type="entry name" value="CB"/>
    <property type="match status" value="1"/>
</dbReference>
<dbReference type="InterPro" id="IPR011010">
    <property type="entry name" value="DNA_brk_join_enz"/>
</dbReference>
<dbReference type="GO" id="GO:0003677">
    <property type="term" value="F:DNA binding"/>
    <property type="evidence" value="ECO:0007669"/>
    <property type="project" value="UniProtKB-UniRule"/>
</dbReference>
<sequence length="300" mass="35367">MKTLQEYLQEKYSKSTLNSNLYNIKRFTDYYQNKAPKATFAAVLQYIEHLRKNYNLHPKTLRHCLYGVKIYFNYLLETGQRKDHPCSELFLKDKIDRQIQVDTLYSSETLENFFETYQIRKKKYLENRNKIIISLLIYQALTVKEIAELEIQNINLEKAEITINGNDEPTAKSPKSRVLPLNAKQILLIYKYIQEDREKLLSYSKVLPLGVRGLFILGQYGEKINPHGISKMINEQKPKSEQIQPMKIRQSVIANLLKKENDTRIVQVFSGHRRASTTIQYKQTEFELLQNAVNNYHPIR</sequence>
<evidence type="ECO:0000313" key="12">
    <source>
        <dbReference type="EMBL" id="OWP82845.1"/>
    </source>
</evidence>
<evidence type="ECO:0000256" key="9">
    <source>
        <dbReference type="PROSITE-ProRule" id="PRU01248"/>
    </source>
</evidence>
<dbReference type="InterPro" id="IPR044068">
    <property type="entry name" value="CB"/>
</dbReference>
<dbReference type="Pfam" id="PF00589">
    <property type="entry name" value="Phage_integrase"/>
    <property type="match status" value="1"/>
</dbReference>
<organism evidence="12 13">
    <name type="scientific">Flavobacterium davisii</name>
    <dbReference type="NCBI Taxonomy" id="2906077"/>
    <lineage>
        <taxon>Bacteria</taxon>
        <taxon>Pseudomonadati</taxon>
        <taxon>Bacteroidota</taxon>
        <taxon>Flavobacteriia</taxon>
        <taxon>Flavobacteriales</taxon>
        <taxon>Flavobacteriaceae</taxon>
        <taxon>Flavobacterium</taxon>
    </lineage>
</organism>
<dbReference type="Gene3D" id="1.10.443.10">
    <property type="entry name" value="Intergrase catalytic core"/>
    <property type="match status" value="1"/>
</dbReference>
<evidence type="ECO:0000259" key="10">
    <source>
        <dbReference type="PROSITE" id="PS51898"/>
    </source>
</evidence>
<dbReference type="GO" id="GO:0051301">
    <property type="term" value="P:cell division"/>
    <property type="evidence" value="ECO:0007669"/>
    <property type="project" value="UniProtKB-KW"/>
</dbReference>
<dbReference type="Gene3D" id="1.10.150.130">
    <property type="match status" value="1"/>
</dbReference>
<evidence type="ECO:0000256" key="5">
    <source>
        <dbReference type="ARBA" id="ARBA00022908"/>
    </source>
</evidence>
<dbReference type="EMBL" id="MTCZ01000235">
    <property type="protein sequence ID" value="OWP82845.1"/>
    <property type="molecule type" value="Genomic_DNA"/>
</dbReference>
<evidence type="ECO:0000256" key="4">
    <source>
        <dbReference type="ARBA" id="ARBA00022829"/>
    </source>
</evidence>
<comment type="caution">
    <text evidence="12">The sequence shown here is derived from an EMBL/GenBank/DDBJ whole genome shotgun (WGS) entry which is preliminary data.</text>
</comment>
<dbReference type="PANTHER" id="PTHR30349">
    <property type="entry name" value="PHAGE INTEGRASE-RELATED"/>
    <property type="match status" value="1"/>
</dbReference>
<dbReference type="GO" id="GO:0006310">
    <property type="term" value="P:DNA recombination"/>
    <property type="evidence" value="ECO:0007669"/>
    <property type="project" value="UniProtKB-KW"/>
</dbReference>
<accession>A0A246GFE3</accession>
<dbReference type="AlphaFoldDB" id="A0A246GFE3"/>
<evidence type="ECO:0000256" key="6">
    <source>
        <dbReference type="ARBA" id="ARBA00023125"/>
    </source>
</evidence>
<keyword evidence="7" id="KW-0233">DNA recombination</keyword>
<keyword evidence="2" id="KW-0963">Cytoplasm</keyword>
<dbReference type="SUPFAM" id="SSF56349">
    <property type="entry name" value="DNA breaking-rejoining enzymes"/>
    <property type="match status" value="1"/>
</dbReference>
<dbReference type="GO" id="GO:0015074">
    <property type="term" value="P:DNA integration"/>
    <property type="evidence" value="ECO:0007669"/>
    <property type="project" value="UniProtKB-KW"/>
</dbReference>
<keyword evidence="8" id="KW-0131">Cell cycle</keyword>
<dbReference type="InterPro" id="IPR004107">
    <property type="entry name" value="Integrase_SAM-like_N"/>
</dbReference>
<dbReference type="GO" id="GO:0005737">
    <property type="term" value="C:cytoplasm"/>
    <property type="evidence" value="ECO:0007669"/>
    <property type="project" value="UniProtKB-SubCell"/>
</dbReference>
<dbReference type="InterPro" id="IPR002104">
    <property type="entry name" value="Integrase_catalytic"/>
</dbReference>
<dbReference type="Pfam" id="PF13495">
    <property type="entry name" value="Phage_int_SAM_4"/>
    <property type="match status" value="1"/>
</dbReference>
<evidence type="ECO:0000256" key="7">
    <source>
        <dbReference type="ARBA" id="ARBA00023172"/>
    </source>
</evidence>
<dbReference type="InterPro" id="IPR050090">
    <property type="entry name" value="Tyrosine_recombinase_XerCD"/>
</dbReference>
<dbReference type="InterPro" id="IPR013762">
    <property type="entry name" value="Integrase-like_cat_sf"/>
</dbReference>
<keyword evidence="3" id="KW-0132">Cell division</keyword>
<dbReference type="PANTHER" id="PTHR30349:SF77">
    <property type="entry name" value="TYROSINE RECOMBINASE XERC"/>
    <property type="match status" value="1"/>
</dbReference>
<keyword evidence="4" id="KW-0159">Chromosome partition</keyword>
<reference evidence="12 13" key="1">
    <citation type="journal article" date="2017" name="Infect. Genet. Evol.">
        <title>Comparative genome analysis of fish pathogen Flavobacterium columnare reveals extensive sequence diversity within the species.</title>
        <authorList>
            <person name="Kayansamruaj P."/>
            <person name="Dong H.T."/>
            <person name="Hirono I."/>
            <person name="Kondo H."/>
            <person name="Senapin S."/>
            <person name="Rodkhum C."/>
        </authorList>
    </citation>
    <scope>NUCLEOTIDE SEQUENCE [LARGE SCALE GENOMIC DNA]</scope>
    <source>
        <strain evidence="12 13">1215</strain>
    </source>
</reference>
<proteinExistence type="predicted"/>